<evidence type="ECO:0000313" key="3">
    <source>
        <dbReference type="Proteomes" id="UP001161257"/>
    </source>
</evidence>
<feature type="domain" description="DSBA-like thioredoxin" evidence="1">
    <location>
        <begin position="7"/>
        <end position="167"/>
    </location>
</feature>
<reference evidence="2" key="1">
    <citation type="submission" date="2023-01" db="EMBL/GenBank/DDBJ databases">
        <title>Whole-genome sequence of Pseudomonas putida NBRC 14671.</title>
        <authorList>
            <person name="Morohoshi T."/>
            <person name="Someya N."/>
        </authorList>
    </citation>
    <scope>NUCLEOTIDE SEQUENCE</scope>
    <source>
        <strain evidence="2">NBRC 14671</strain>
    </source>
</reference>
<dbReference type="RefSeq" id="WP_284353693.1">
    <property type="nucleotide sequence ID" value="NZ_BSKF01000002.1"/>
</dbReference>
<dbReference type="CDD" id="cd03024">
    <property type="entry name" value="DsbA_FrnE"/>
    <property type="match status" value="1"/>
</dbReference>
<comment type="caution">
    <text evidence="2">The sequence shown here is derived from an EMBL/GenBank/DDBJ whole genome shotgun (WGS) entry which is preliminary data.</text>
</comment>
<dbReference type="Pfam" id="PF01323">
    <property type="entry name" value="DSBA"/>
    <property type="match status" value="1"/>
</dbReference>
<dbReference type="GO" id="GO:0016491">
    <property type="term" value="F:oxidoreductase activity"/>
    <property type="evidence" value="ECO:0007669"/>
    <property type="project" value="InterPro"/>
</dbReference>
<accession>A0AA37R9B0</accession>
<dbReference type="AlphaFoldDB" id="A0AA37R9B0"/>
<dbReference type="InterPro" id="IPR001853">
    <property type="entry name" value="DSBA-like_thioredoxin_dom"/>
</dbReference>
<organism evidence="2 3">
    <name type="scientific">Pseudomonas putida</name>
    <name type="common">Arthrobacter siderocapsulatus</name>
    <dbReference type="NCBI Taxonomy" id="303"/>
    <lineage>
        <taxon>Bacteria</taxon>
        <taxon>Pseudomonadati</taxon>
        <taxon>Pseudomonadota</taxon>
        <taxon>Gammaproteobacteria</taxon>
        <taxon>Pseudomonadales</taxon>
        <taxon>Pseudomonadaceae</taxon>
        <taxon>Pseudomonas</taxon>
    </lineage>
</organism>
<dbReference type="PANTHER" id="PTHR13887:SF41">
    <property type="entry name" value="THIOREDOXIN SUPERFAMILY PROTEIN"/>
    <property type="match status" value="1"/>
</dbReference>
<evidence type="ECO:0000259" key="1">
    <source>
        <dbReference type="Pfam" id="PF01323"/>
    </source>
</evidence>
<evidence type="ECO:0000313" key="2">
    <source>
        <dbReference type="EMBL" id="GLO35348.1"/>
    </source>
</evidence>
<protein>
    <submittedName>
        <fullName evidence="2">DSBA oxidoreductase</fullName>
    </submittedName>
</protein>
<dbReference type="InterPro" id="IPR036249">
    <property type="entry name" value="Thioredoxin-like_sf"/>
</dbReference>
<gene>
    <name evidence="2" type="primary">ywbO</name>
    <name evidence="2" type="ORF">PPUN14671_21810</name>
</gene>
<dbReference type="SUPFAM" id="SSF52833">
    <property type="entry name" value="Thioredoxin-like"/>
    <property type="match status" value="1"/>
</dbReference>
<dbReference type="Gene3D" id="3.40.30.10">
    <property type="entry name" value="Glutaredoxin"/>
    <property type="match status" value="1"/>
</dbReference>
<proteinExistence type="predicted"/>
<sequence length="217" mass="23692">MKQLLSVEVFFDFVCPWCLIGQRHLQAALLRLQREQPQVEVQVHWQGVQLLPGLPANGVPFNTFYLQRLGSEQAVRERQAQVRAAASAVGEDIDFSRIRRMPNTGNAHRLMQRAGSLLGAPQQEALLARLFIAYFHQGCDLGDRGTLLGIAQSCGLQAAQVVDCLRDDGSPFLDGAGRAGSAVPRYRFNQGPLIAGVRPAEALFAAMSDALQEVAQA</sequence>
<dbReference type="PANTHER" id="PTHR13887">
    <property type="entry name" value="GLUTATHIONE S-TRANSFERASE KAPPA"/>
    <property type="match status" value="1"/>
</dbReference>
<dbReference type="Proteomes" id="UP001161257">
    <property type="component" value="Unassembled WGS sequence"/>
</dbReference>
<dbReference type="EMBL" id="BSKJ01000004">
    <property type="protein sequence ID" value="GLO35348.1"/>
    <property type="molecule type" value="Genomic_DNA"/>
</dbReference>
<name>A0AA37R9B0_PSEPU</name>